<feature type="transmembrane region" description="Helical" evidence="1">
    <location>
        <begin position="84"/>
        <end position="106"/>
    </location>
</feature>
<comment type="caution">
    <text evidence="2">The sequence shown here is derived from an EMBL/GenBank/DDBJ whole genome shotgun (WGS) entry which is preliminary data.</text>
</comment>
<evidence type="ECO:0000313" key="3">
    <source>
        <dbReference type="Proteomes" id="UP000051096"/>
    </source>
</evidence>
<reference evidence="2 3" key="1">
    <citation type="journal article" date="2015" name="Microbiome">
        <title>Genomic resolution of linkages in carbon, nitrogen, and sulfur cycling among widespread estuary sediment bacteria.</title>
        <authorList>
            <person name="Baker B.J."/>
            <person name="Lazar C.S."/>
            <person name="Teske A.P."/>
            <person name="Dick G.J."/>
        </authorList>
    </citation>
    <scope>NUCLEOTIDE SEQUENCE [LARGE SCALE GENOMIC DNA]</scope>
    <source>
        <strain evidence="2">SM23_60</strain>
    </source>
</reference>
<keyword evidence="1" id="KW-0472">Membrane</keyword>
<dbReference type="Proteomes" id="UP000051096">
    <property type="component" value="Unassembled WGS sequence"/>
</dbReference>
<feature type="transmembrane region" description="Helical" evidence="1">
    <location>
        <begin position="242"/>
        <end position="261"/>
    </location>
</feature>
<dbReference type="AlphaFoldDB" id="A0A0S8GLX1"/>
<feature type="transmembrane region" description="Helical" evidence="1">
    <location>
        <begin position="53"/>
        <end position="72"/>
    </location>
</feature>
<keyword evidence="1" id="KW-0812">Transmembrane</keyword>
<evidence type="ECO:0000256" key="1">
    <source>
        <dbReference type="SAM" id="Phobius"/>
    </source>
</evidence>
<accession>A0A0S8GLX1</accession>
<feature type="transmembrane region" description="Helical" evidence="1">
    <location>
        <begin position="273"/>
        <end position="293"/>
    </location>
</feature>
<feature type="transmembrane region" description="Helical" evidence="1">
    <location>
        <begin position="12"/>
        <end position="33"/>
    </location>
</feature>
<feature type="transmembrane region" description="Helical" evidence="1">
    <location>
        <begin position="209"/>
        <end position="230"/>
    </location>
</feature>
<protein>
    <submittedName>
        <fullName evidence="2">Uncharacterized protein</fullName>
    </submittedName>
</protein>
<proteinExistence type="predicted"/>
<name>A0A0S8GLX1_UNCW3</name>
<evidence type="ECO:0000313" key="2">
    <source>
        <dbReference type="EMBL" id="KPK72845.1"/>
    </source>
</evidence>
<gene>
    <name evidence="2" type="ORF">AMJ87_03535</name>
</gene>
<keyword evidence="1" id="KW-1133">Transmembrane helix</keyword>
<feature type="transmembrane region" description="Helical" evidence="1">
    <location>
        <begin position="159"/>
        <end position="183"/>
    </location>
</feature>
<feature type="transmembrane region" description="Helical" evidence="1">
    <location>
        <begin position="118"/>
        <end position="138"/>
    </location>
</feature>
<dbReference type="EMBL" id="LJUO01000021">
    <property type="protein sequence ID" value="KPK72845.1"/>
    <property type="molecule type" value="Genomic_DNA"/>
</dbReference>
<organism evidence="2 3">
    <name type="scientific">candidate division WOR_3 bacterium SM23_60</name>
    <dbReference type="NCBI Taxonomy" id="1703780"/>
    <lineage>
        <taxon>Bacteria</taxon>
        <taxon>Bacteria division WOR-3</taxon>
    </lineage>
</organism>
<sequence length="294" mass="32915">MIKYSSLYYIPRIVYLTCAMMFCFAVGVFGSGLVNVNALVPAAEGAAINPWSAFLPVLILSFAVALLFAYIIMRSHWFGLKLALAIFVAFYGMMTVVLQLESLLFLRNQMAGGILTKVYLSGLIMAGLFAPLAVLIMNRAKQREPIFIFNVHLEMPLRAWLWRIIAIGCCYVLLYTAFGYFVAWKSPAVQLYYGGQDPGSLFVHLANQWARWPGFFLFQFGRGLLWMLFALPIIRMHKGGRLEVGATIALLFAVWSLQLLIPNPLMPAEVARVHLIEVASSNFIFGWIVGILLA</sequence>